<accession>A0AC61NE31</accession>
<gene>
    <name evidence="1" type="ORF">JFY71_04420</name>
</gene>
<keyword evidence="2" id="KW-1185">Reference proteome</keyword>
<name>A0AC61NE31_9FIRM</name>
<protein>
    <submittedName>
        <fullName evidence="1">Uncharacterized protein</fullName>
    </submittedName>
</protein>
<reference evidence="1 2" key="1">
    <citation type="journal article" date="2022" name="Int. J. Syst. Evol. Microbiol.">
        <title>Miniphocaeibacter halophilus sp. nov., an ammonium-tolerant acetate-producing bacterium isolated from a biogas system.</title>
        <authorList>
            <person name="Schnurer A."/>
            <person name="Singh A."/>
            <person name="Bi S."/>
            <person name="Qiao W."/>
            <person name="Westerholm M."/>
        </authorList>
    </citation>
    <scope>NUCLEOTIDE SEQUENCE [LARGE SCALE GENOMIC DNA]</scope>
    <source>
        <strain evidence="1 2">AMB_01</strain>
    </source>
</reference>
<evidence type="ECO:0000313" key="1">
    <source>
        <dbReference type="EMBL" id="QQK08783.1"/>
    </source>
</evidence>
<sequence>MNKTLLYVVIGLVTVSILVYVSMQVNKRRLIKFYLNSWGKNPTNTDYSLDDIAEFLKTSQKFEPNEDFIDNITWNDLDLDEIFKKMNVCRSSIGKEYFYMELHNTKPSKEIFENRQKLKEIFKNNKDLSSKTMYEFNRLGRLYLPTFADFYYKDFKSDFVENKIYYLFSILPLVFIVLFLFLQNPIFLILLLVSIITNISIYIKNSQMIQDISEYCKYFIKILSLYNNLKKLNNRSLNEYLNKYANSFKRFKKYRNYYNTLESNAVTLEETLLKFINLIFLSGVLVTGSISKDIEKYNNEFREIIKAICEIEVAISTANFELTLPYVCKGNVVNEEKIEFKDIYHPLVENAVANSLNLEKNIVITGSNASGKSTFIKAIGVNLLLAQTTGTICAREFTYKPIFIISSMAIKDDVLEGNSYFMKEIISLKRILDTIEDKYCICLIDEILRGTNTIERIAASSTILEKIADYNSFKLIATHDIELSEILSKNYTNYHFAENKSNGDLSFDYKVKKGAVITRNAINLLEKIGYDKNIIEESNSRVNKYLETKTW</sequence>
<dbReference type="EMBL" id="CP066744">
    <property type="protein sequence ID" value="QQK08783.1"/>
    <property type="molecule type" value="Genomic_DNA"/>
</dbReference>
<evidence type="ECO:0000313" key="2">
    <source>
        <dbReference type="Proteomes" id="UP000595814"/>
    </source>
</evidence>
<proteinExistence type="predicted"/>
<organism evidence="1 2">
    <name type="scientific">Miniphocaeibacter halophilus</name>
    <dbReference type="NCBI Taxonomy" id="2931922"/>
    <lineage>
        <taxon>Bacteria</taxon>
        <taxon>Bacillati</taxon>
        <taxon>Bacillota</taxon>
        <taxon>Tissierellia</taxon>
        <taxon>Tissierellales</taxon>
        <taxon>Peptoniphilaceae</taxon>
        <taxon>Miniphocaeibacter</taxon>
    </lineage>
</organism>
<dbReference type="Proteomes" id="UP000595814">
    <property type="component" value="Chromosome"/>
</dbReference>